<reference evidence="2 3" key="1">
    <citation type="journal article" date="2016" name="Mol. Biol. Evol.">
        <title>Comparative Genomics of Early-Diverging Mushroom-Forming Fungi Provides Insights into the Origins of Lignocellulose Decay Capabilities.</title>
        <authorList>
            <person name="Nagy L.G."/>
            <person name="Riley R."/>
            <person name="Tritt A."/>
            <person name="Adam C."/>
            <person name="Daum C."/>
            <person name="Floudas D."/>
            <person name="Sun H."/>
            <person name="Yadav J.S."/>
            <person name="Pangilinan J."/>
            <person name="Larsson K.H."/>
            <person name="Matsuura K."/>
            <person name="Barry K."/>
            <person name="Labutti K."/>
            <person name="Kuo R."/>
            <person name="Ohm R.A."/>
            <person name="Bhattacharya S.S."/>
            <person name="Shirouzu T."/>
            <person name="Yoshinaga Y."/>
            <person name="Martin F.M."/>
            <person name="Grigoriev I.V."/>
            <person name="Hibbett D.S."/>
        </authorList>
    </citation>
    <scope>NUCLEOTIDE SEQUENCE [LARGE SCALE GENOMIC DNA]</scope>
    <source>
        <strain evidence="2 3">HHB12029</strain>
    </source>
</reference>
<gene>
    <name evidence="2" type="ORF">EXIGLDRAFT_731096</name>
</gene>
<feature type="region of interest" description="Disordered" evidence="1">
    <location>
        <begin position="40"/>
        <end position="80"/>
    </location>
</feature>
<organism evidence="2 3">
    <name type="scientific">Exidia glandulosa HHB12029</name>
    <dbReference type="NCBI Taxonomy" id="1314781"/>
    <lineage>
        <taxon>Eukaryota</taxon>
        <taxon>Fungi</taxon>
        <taxon>Dikarya</taxon>
        <taxon>Basidiomycota</taxon>
        <taxon>Agaricomycotina</taxon>
        <taxon>Agaricomycetes</taxon>
        <taxon>Auriculariales</taxon>
        <taxon>Exidiaceae</taxon>
        <taxon>Exidia</taxon>
    </lineage>
</organism>
<dbReference type="Proteomes" id="UP000077266">
    <property type="component" value="Unassembled WGS sequence"/>
</dbReference>
<keyword evidence="3" id="KW-1185">Reference proteome</keyword>
<dbReference type="EMBL" id="KV425931">
    <property type="protein sequence ID" value="KZV97395.1"/>
    <property type="molecule type" value="Genomic_DNA"/>
</dbReference>
<proteinExistence type="predicted"/>
<evidence type="ECO:0000256" key="1">
    <source>
        <dbReference type="SAM" id="MobiDB-lite"/>
    </source>
</evidence>
<evidence type="ECO:0000313" key="2">
    <source>
        <dbReference type="EMBL" id="KZV97395.1"/>
    </source>
</evidence>
<sequence length="80" mass="8280">MSKAGPEPGAFVGAVSRALPRHQVTLAIRALLAVARGVQAENPADEDTGRELFVRSDGTYTRGGGGTQCKDRGGANKASR</sequence>
<name>A0A165L5V1_EXIGL</name>
<dbReference type="InParanoid" id="A0A165L5V1"/>
<dbReference type="AlphaFoldDB" id="A0A165L5V1"/>
<protein>
    <submittedName>
        <fullName evidence="2">Uncharacterized protein</fullName>
    </submittedName>
</protein>
<accession>A0A165L5V1</accession>
<evidence type="ECO:0000313" key="3">
    <source>
        <dbReference type="Proteomes" id="UP000077266"/>
    </source>
</evidence>